<comment type="pathway">
    <text evidence="12">Cofactor biosynthesis; molybdopterin biosynthesis.</text>
</comment>
<evidence type="ECO:0000259" key="13">
    <source>
        <dbReference type="PROSITE" id="PS51918"/>
    </source>
</evidence>
<keyword evidence="4 12" id="KW-0479">Metal-binding</keyword>
<keyword evidence="10 12" id="KW-0456">Lyase</keyword>
<evidence type="ECO:0000256" key="8">
    <source>
        <dbReference type="ARBA" id="ARBA00023134"/>
    </source>
</evidence>
<name>A0A558DBZ6_9GAMM</name>
<evidence type="ECO:0000256" key="9">
    <source>
        <dbReference type="ARBA" id="ARBA00023150"/>
    </source>
</evidence>
<dbReference type="InterPro" id="IPR000385">
    <property type="entry name" value="MoaA_NifB_PqqE_Fe-S-bd_CS"/>
</dbReference>
<feature type="binding site" evidence="12">
    <location>
        <begin position="272"/>
        <end position="274"/>
    </location>
    <ligand>
        <name>GTP</name>
        <dbReference type="ChEBI" id="CHEBI:37565"/>
    </ligand>
</feature>
<keyword evidence="8 12" id="KW-0342">GTP-binding</keyword>
<comment type="catalytic activity">
    <reaction evidence="11 12">
        <text>GTP + AH2 + S-adenosyl-L-methionine = (8S)-3',8-cyclo-7,8-dihydroguanosine 5'-triphosphate + 5'-deoxyadenosine + L-methionine + A + H(+)</text>
        <dbReference type="Rhea" id="RHEA:49576"/>
        <dbReference type="ChEBI" id="CHEBI:13193"/>
        <dbReference type="ChEBI" id="CHEBI:15378"/>
        <dbReference type="ChEBI" id="CHEBI:17319"/>
        <dbReference type="ChEBI" id="CHEBI:17499"/>
        <dbReference type="ChEBI" id="CHEBI:37565"/>
        <dbReference type="ChEBI" id="CHEBI:57844"/>
        <dbReference type="ChEBI" id="CHEBI:59789"/>
        <dbReference type="ChEBI" id="CHEBI:131766"/>
        <dbReference type="EC" id="4.1.99.22"/>
    </reaction>
</comment>
<dbReference type="GO" id="GO:1904047">
    <property type="term" value="F:S-adenosyl-L-methionine binding"/>
    <property type="evidence" value="ECO:0007669"/>
    <property type="project" value="UniProtKB-UniRule"/>
</dbReference>
<feature type="binding site" evidence="12">
    <location>
        <position position="28"/>
    </location>
    <ligand>
        <name>GTP</name>
        <dbReference type="ChEBI" id="CHEBI:37565"/>
    </ligand>
</feature>
<dbReference type="SMART" id="SM00729">
    <property type="entry name" value="Elp3"/>
    <property type="match status" value="1"/>
</dbReference>
<dbReference type="PROSITE" id="PS01305">
    <property type="entry name" value="MOAA_NIFB_PQQE"/>
    <property type="match status" value="1"/>
</dbReference>
<dbReference type="CDD" id="cd21117">
    <property type="entry name" value="Twitch_MoaA"/>
    <property type="match status" value="1"/>
</dbReference>
<evidence type="ECO:0000256" key="4">
    <source>
        <dbReference type="ARBA" id="ARBA00022723"/>
    </source>
</evidence>
<dbReference type="GO" id="GO:0061799">
    <property type="term" value="F:cyclic pyranopterin monophosphate synthase activity"/>
    <property type="evidence" value="ECO:0007669"/>
    <property type="project" value="TreeGrafter"/>
</dbReference>
<evidence type="ECO:0000256" key="6">
    <source>
        <dbReference type="ARBA" id="ARBA00023004"/>
    </source>
</evidence>
<dbReference type="GO" id="GO:0006777">
    <property type="term" value="P:Mo-molybdopterin cofactor biosynthetic process"/>
    <property type="evidence" value="ECO:0007669"/>
    <property type="project" value="UniProtKB-UniRule"/>
</dbReference>
<feature type="binding site" evidence="12">
    <location>
        <position position="267"/>
    </location>
    <ligand>
        <name>[4Fe-4S] cluster</name>
        <dbReference type="ChEBI" id="CHEBI:49883"/>
        <label>2</label>
        <note>4Fe-4S-substrate</note>
    </ligand>
</feature>
<dbReference type="AlphaFoldDB" id="A0A558DBZ6"/>
<dbReference type="Pfam" id="PF06463">
    <property type="entry name" value="Mob_synth_C"/>
    <property type="match status" value="1"/>
</dbReference>
<dbReference type="SUPFAM" id="SSF102114">
    <property type="entry name" value="Radical SAM enzymes"/>
    <property type="match status" value="1"/>
</dbReference>
<organism evidence="14 15">
    <name type="scientific">Sedimenticola thiotaurini</name>
    <dbReference type="NCBI Taxonomy" id="1543721"/>
    <lineage>
        <taxon>Bacteria</taxon>
        <taxon>Pseudomonadati</taxon>
        <taxon>Pseudomonadota</taxon>
        <taxon>Gammaproteobacteria</taxon>
        <taxon>Chromatiales</taxon>
        <taxon>Sedimenticolaceae</taxon>
        <taxon>Sedimenticola</taxon>
    </lineage>
</organism>
<comment type="subunit">
    <text evidence="12">Monomer and homodimer.</text>
</comment>
<dbReference type="STRING" id="1543721.AAY24_09140"/>
<feature type="binding site" evidence="12">
    <location>
        <position position="41"/>
    </location>
    <ligand>
        <name>S-adenosyl-L-methionine</name>
        <dbReference type="ChEBI" id="CHEBI:59789"/>
    </ligand>
</feature>
<dbReference type="EMBL" id="VMRY01000009">
    <property type="protein sequence ID" value="TVT58493.1"/>
    <property type="molecule type" value="Genomic_DNA"/>
</dbReference>
<dbReference type="GO" id="GO:0051539">
    <property type="term" value="F:4 iron, 4 sulfur cluster binding"/>
    <property type="evidence" value="ECO:0007669"/>
    <property type="project" value="UniProtKB-UniRule"/>
</dbReference>
<evidence type="ECO:0000256" key="2">
    <source>
        <dbReference type="ARBA" id="ARBA00022485"/>
    </source>
</evidence>
<keyword evidence="3 12" id="KW-0949">S-adenosyl-L-methionine</keyword>
<feature type="binding site" evidence="12">
    <location>
        <position position="284"/>
    </location>
    <ligand>
        <name>[4Fe-4S] cluster</name>
        <dbReference type="ChEBI" id="CHEBI:49883"/>
        <label>2</label>
        <note>4Fe-4S-substrate</note>
    </ligand>
</feature>
<evidence type="ECO:0000256" key="11">
    <source>
        <dbReference type="ARBA" id="ARBA00048697"/>
    </source>
</evidence>
<dbReference type="GO" id="GO:0061798">
    <property type="term" value="F:GTP 3',8'-cyclase activity"/>
    <property type="evidence" value="ECO:0007669"/>
    <property type="project" value="UniProtKB-UniRule"/>
</dbReference>
<dbReference type="SFLD" id="SFLDG01383">
    <property type="entry name" value="cyclic_pyranopterin_phosphate"/>
    <property type="match status" value="1"/>
</dbReference>
<dbReference type="PANTHER" id="PTHR22960:SF0">
    <property type="entry name" value="MOLYBDENUM COFACTOR BIOSYNTHESIS PROTEIN 1"/>
    <property type="match status" value="1"/>
</dbReference>
<keyword evidence="9 12" id="KW-0501">Molybdenum cofactor biosynthesis</keyword>
<feature type="binding site" evidence="12">
    <location>
        <position position="35"/>
    </location>
    <ligand>
        <name>[4Fe-4S] cluster</name>
        <dbReference type="ChEBI" id="CHEBI:49883"/>
        <label>1</label>
        <note>4Fe-4S-S-AdoMet</note>
    </ligand>
</feature>
<dbReference type="CDD" id="cd01335">
    <property type="entry name" value="Radical_SAM"/>
    <property type="match status" value="1"/>
</dbReference>
<keyword evidence="6 12" id="KW-0408">Iron</keyword>
<dbReference type="InterPro" id="IPR013483">
    <property type="entry name" value="MoaA"/>
</dbReference>
<dbReference type="InterPro" id="IPR010505">
    <property type="entry name" value="MoaA_twitch"/>
</dbReference>
<proteinExistence type="inferred from homology"/>
<feature type="binding site" evidence="12">
    <location>
        <position position="81"/>
    </location>
    <ligand>
        <name>S-adenosyl-L-methionine</name>
        <dbReference type="ChEBI" id="CHEBI:59789"/>
    </ligand>
</feature>
<feature type="binding site" evidence="12">
    <location>
        <position position="77"/>
    </location>
    <ligand>
        <name>GTP</name>
        <dbReference type="ChEBI" id="CHEBI:37565"/>
    </ligand>
</feature>
<dbReference type="UniPathway" id="UPA00344"/>
<evidence type="ECO:0000256" key="5">
    <source>
        <dbReference type="ARBA" id="ARBA00022741"/>
    </source>
</evidence>
<keyword evidence="5 12" id="KW-0547">Nucleotide-binding</keyword>
<comment type="function">
    <text evidence="12">Catalyzes the cyclization of GTP to (8S)-3',8-cyclo-7,8-dihydroguanosine 5'-triphosphate.</text>
</comment>
<dbReference type="InterPro" id="IPR058240">
    <property type="entry name" value="rSAM_sf"/>
</dbReference>
<sequence length="341" mass="38806">MHETQTDSASHPATPLVDRYGRQIKYLRISVTDRCDLRCVYCMSEEMQFVPRSQLLTLEELQRIGQTFVELGVNKIRITGGEPLTRRNIIQLFDSLGQLDGLNDFTLTTNGTLLPQYAAALKRAGVTRINISLDTLKPDRFHEITRVGELRRTLDGIEAARTVGFKRIKINSVILKNRNHDEVNDLVQFTLDRGMDISFIEEMPLGIISEHNRADAYYSSDQILQDIEKQHSLIPTTETTGGPSRYYRIDGTDTRIGFISPHSHNFCDSCNRVRLTAEGRLLLCLGQEHSVDLRRILRAYPLDNRPLREAIIQSMDIKPKGHDFDLTSQPVLFRHMNATGG</sequence>
<feature type="binding site" evidence="12">
    <location>
        <position position="42"/>
    </location>
    <ligand>
        <name>[4Fe-4S] cluster</name>
        <dbReference type="ChEBI" id="CHEBI:49883"/>
        <label>1</label>
        <note>4Fe-4S-S-AdoMet</note>
    </ligand>
</feature>
<dbReference type="SFLD" id="SFLDS00029">
    <property type="entry name" value="Radical_SAM"/>
    <property type="match status" value="1"/>
</dbReference>
<dbReference type="GO" id="GO:0046872">
    <property type="term" value="F:metal ion binding"/>
    <property type="evidence" value="ECO:0007669"/>
    <property type="project" value="UniProtKB-KW"/>
</dbReference>
<dbReference type="InterPro" id="IPR040064">
    <property type="entry name" value="MoaA-like"/>
</dbReference>
<accession>A0A558DBZ6</accession>
<dbReference type="InterPro" id="IPR006638">
    <property type="entry name" value="Elp3/MiaA/NifB-like_rSAM"/>
</dbReference>
<dbReference type="HAMAP" id="MF_01225_B">
    <property type="entry name" value="MoaA_B"/>
    <property type="match status" value="1"/>
</dbReference>
<dbReference type="InterPro" id="IPR013785">
    <property type="entry name" value="Aldolase_TIM"/>
</dbReference>
<dbReference type="Gene3D" id="3.20.20.70">
    <property type="entry name" value="Aldolase class I"/>
    <property type="match status" value="1"/>
</dbReference>
<evidence type="ECO:0000256" key="7">
    <source>
        <dbReference type="ARBA" id="ARBA00023014"/>
    </source>
</evidence>
<feature type="domain" description="Radical SAM core" evidence="13">
    <location>
        <begin position="19"/>
        <end position="235"/>
    </location>
</feature>
<dbReference type="SFLD" id="SFLDG01067">
    <property type="entry name" value="SPASM/twitch_domain_containing"/>
    <property type="match status" value="1"/>
</dbReference>
<reference evidence="14 15" key="1">
    <citation type="submission" date="2019-07" db="EMBL/GenBank/DDBJ databases">
        <title>The pathways for chlorine oxyanion respiration interact through the shared metabolite chlorate.</title>
        <authorList>
            <person name="Barnum T.P."/>
            <person name="Cheng Y."/>
            <person name="Hill K.A."/>
            <person name="Lucas L.N."/>
            <person name="Carlson H.K."/>
            <person name="Coates J.D."/>
        </authorList>
    </citation>
    <scope>NUCLEOTIDE SEQUENCE [LARGE SCALE GENOMIC DNA]</scope>
    <source>
        <strain evidence="14">BK-3</strain>
    </source>
</reference>
<dbReference type="Pfam" id="PF04055">
    <property type="entry name" value="Radical_SAM"/>
    <property type="match status" value="1"/>
</dbReference>
<evidence type="ECO:0000256" key="1">
    <source>
        <dbReference type="ARBA" id="ARBA00012167"/>
    </source>
</evidence>
<dbReference type="InterPro" id="IPR007197">
    <property type="entry name" value="rSAM"/>
</dbReference>
<feature type="binding site" evidence="12">
    <location>
        <position position="132"/>
    </location>
    <ligand>
        <name>S-adenosyl-L-methionine</name>
        <dbReference type="ChEBI" id="CHEBI:59789"/>
    </ligand>
</feature>
<feature type="binding site" evidence="12">
    <location>
        <position position="270"/>
    </location>
    <ligand>
        <name>[4Fe-4S] cluster</name>
        <dbReference type="ChEBI" id="CHEBI:49883"/>
        <label>2</label>
        <note>4Fe-4S-substrate</note>
    </ligand>
</feature>
<dbReference type="NCBIfam" id="NF001199">
    <property type="entry name" value="PRK00164.2-1"/>
    <property type="match status" value="1"/>
</dbReference>
<dbReference type="PANTHER" id="PTHR22960">
    <property type="entry name" value="MOLYBDOPTERIN COFACTOR SYNTHESIS PROTEIN A"/>
    <property type="match status" value="1"/>
</dbReference>
<feature type="binding site" evidence="12">
    <location>
        <position position="203"/>
    </location>
    <ligand>
        <name>S-adenosyl-L-methionine</name>
        <dbReference type="ChEBI" id="CHEBI:59789"/>
    </ligand>
</feature>
<keyword evidence="7 12" id="KW-0411">Iron-sulfur</keyword>
<dbReference type="NCBIfam" id="TIGR02666">
    <property type="entry name" value="moaA"/>
    <property type="match status" value="1"/>
</dbReference>
<comment type="similarity">
    <text evidence="12">Belongs to the radical SAM superfamily. MoaA family.</text>
</comment>
<gene>
    <name evidence="12 14" type="primary">moaA</name>
    <name evidence="14" type="ORF">FHK82_03735</name>
</gene>
<dbReference type="Proteomes" id="UP000317355">
    <property type="component" value="Unassembled WGS sequence"/>
</dbReference>
<protein>
    <recommendedName>
        <fullName evidence="1 12">GTP 3',8-cyclase</fullName>
        <ecNumber evidence="1 12">4.1.99.22</ecNumber>
    </recommendedName>
    <alternativeName>
        <fullName evidence="12">Molybdenum cofactor biosynthesis protein A</fullName>
    </alternativeName>
</protein>
<feature type="binding site" evidence="12">
    <location>
        <position position="169"/>
    </location>
    <ligand>
        <name>GTP</name>
        <dbReference type="ChEBI" id="CHEBI:37565"/>
    </ligand>
</feature>
<dbReference type="InterPro" id="IPR050105">
    <property type="entry name" value="MoCo_biosynth_MoaA/MoaC"/>
</dbReference>
<dbReference type="EC" id="4.1.99.22" evidence="1 12"/>
<dbReference type="GO" id="GO:0005525">
    <property type="term" value="F:GTP binding"/>
    <property type="evidence" value="ECO:0007669"/>
    <property type="project" value="UniProtKB-UniRule"/>
</dbReference>
<feature type="binding site" evidence="12">
    <location>
        <position position="39"/>
    </location>
    <ligand>
        <name>[4Fe-4S] cluster</name>
        <dbReference type="ChEBI" id="CHEBI:49883"/>
        <label>1</label>
        <note>4Fe-4S-S-AdoMet</note>
    </ligand>
</feature>
<keyword evidence="2 12" id="KW-0004">4Fe-4S</keyword>
<comment type="cofactor">
    <cofactor evidence="12">
        <name>[4Fe-4S] cluster</name>
        <dbReference type="ChEBI" id="CHEBI:49883"/>
    </cofactor>
    <text evidence="12">Binds 2 [4Fe-4S] clusters. Binds 1 [4Fe-4S] cluster coordinated with 3 cysteines and an exchangeable S-adenosyl-L-methionine and 1 [4Fe-4S] cluster coordinated with 3 cysteines and the GTP-derived substrate.</text>
</comment>
<evidence type="ECO:0000256" key="10">
    <source>
        <dbReference type="ARBA" id="ARBA00023239"/>
    </source>
</evidence>
<feature type="binding site" evidence="12">
    <location>
        <position position="108"/>
    </location>
    <ligand>
        <name>GTP</name>
        <dbReference type="ChEBI" id="CHEBI:37565"/>
    </ligand>
</feature>
<comment type="caution">
    <text evidence="14">The sequence shown here is derived from an EMBL/GenBank/DDBJ whole genome shotgun (WGS) entry which is preliminary data.</text>
</comment>
<evidence type="ECO:0000256" key="12">
    <source>
        <dbReference type="HAMAP-Rule" id="MF_01225"/>
    </source>
</evidence>
<evidence type="ECO:0000313" key="14">
    <source>
        <dbReference type="EMBL" id="TVT58493.1"/>
    </source>
</evidence>
<dbReference type="SFLD" id="SFLDG01386">
    <property type="entry name" value="main_SPASM_domain-containing"/>
    <property type="match status" value="1"/>
</dbReference>
<dbReference type="PROSITE" id="PS51918">
    <property type="entry name" value="RADICAL_SAM"/>
    <property type="match status" value="1"/>
</dbReference>
<evidence type="ECO:0000256" key="3">
    <source>
        <dbReference type="ARBA" id="ARBA00022691"/>
    </source>
</evidence>
<evidence type="ECO:0000313" key="15">
    <source>
        <dbReference type="Proteomes" id="UP000317355"/>
    </source>
</evidence>